<sequence length="215" mass="23317">MLYDQAQFERDSGVSRETADKLALYAEMLADWQSRMNLVGPATLPDVWRRHMLDSTQLWALIRDPASILDIGSGAGFPGLVLAILGAGHVTLVDSVAKKARFLEAVAAALDLTDRVTVCNARIEALPPQRYTTITARACASLAQLFDWGTASRQTRRNGSCPKGKRGRGADGGAHQWQFAHSLHSSRTDPRGRIVDAWNIAPVAASGRAGLKGRR</sequence>
<organism evidence="8 9">
    <name type="scientific">Hankyongella ginsenosidimutans</name>
    <dbReference type="NCBI Taxonomy" id="1763828"/>
    <lineage>
        <taxon>Bacteria</taxon>
        <taxon>Pseudomonadati</taxon>
        <taxon>Pseudomonadota</taxon>
        <taxon>Alphaproteobacteria</taxon>
        <taxon>Sphingomonadales</taxon>
        <taxon>Sphingomonadaceae</taxon>
        <taxon>Hankyongella</taxon>
    </lineage>
</organism>
<dbReference type="Pfam" id="PF02527">
    <property type="entry name" value="GidB"/>
    <property type="match status" value="1"/>
</dbReference>
<comment type="subcellular location">
    <subcellularLocation>
        <location evidence="6">Cytoplasm</location>
    </subcellularLocation>
</comment>
<gene>
    <name evidence="6 8" type="primary">rsmG</name>
    <name evidence="8" type="ORF">E6W36_06770</name>
</gene>
<dbReference type="GO" id="GO:0005829">
    <property type="term" value="C:cytosol"/>
    <property type="evidence" value="ECO:0007669"/>
    <property type="project" value="TreeGrafter"/>
</dbReference>
<dbReference type="PANTHER" id="PTHR31760:SF0">
    <property type="entry name" value="S-ADENOSYL-L-METHIONINE-DEPENDENT METHYLTRANSFERASES SUPERFAMILY PROTEIN"/>
    <property type="match status" value="1"/>
</dbReference>
<evidence type="ECO:0000256" key="6">
    <source>
        <dbReference type="HAMAP-Rule" id="MF_00074"/>
    </source>
</evidence>
<dbReference type="InterPro" id="IPR003682">
    <property type="entry name" value="rRNA_ssu_MeTfrase_G"/>
</dbReference>
<keyword evidence="2 6" id="KW-0698">rRNA processing</keyword>
<comment type="catalytic activity">
    <reaction evidence="6">
        <text>guanosine(527) in 16S rRNA + S-adenosyl-L-methionine = N(7)-methylguanosine(527) in 16S rRNA + S-adenosyl-L-homocysteine</text>
        <dbReference type="Rhea" id="RHEA:42732"/>
        <dbReference type="Rhea" id="RHEA-COMP:10209"/>
        <dbReference type="Rhea" id="RHEA-COMP:10210"/>
        <dbReference type="ChEBI" id="CHEBI:57856"/>
        <dbReference type="ChEBI" id="CHEBI:59789"/>
        <dbReference type="ChEBI" id="CHEBI:74269"/>
        <dbReference type="ChEBI" id="CHEBI:74480"/>
        <dbReference type="EC" id="2.1.1.170"/>
    </reaction>
</comment>
<evidence type="ECO:0000313" key="9">
    <source>
        <dbReference type="Proteomes" id="UP000298714"/>
    </source>
</evidence>
<name>A0A4D7C6C6_9SPHN</name>
<evidence type="ECO:0000256" key="3">
    <source>
        <dbReference type="ARBA" id="ARBA00022603"/>
    </source>
</evidence>
<dbReference type="Gene3D" id="3.40.50.150">
    <property type="entry name" value="Vaccinia Virus protein VP39"/>
    <property type="match status" value="1"/>
</dbReference>
<dbReference type="KEGG" id="hgn:E6W36_06770"/>
<feature type="binding site" evidence="6">
    <location>
        <position position="137"/>
    </location>
    <ligand>
        <name>S-adenosyl-L-methionine</name>
        <dbReference type="ChEBI" id="CHEBI:59789"/>
    </ligand>
</feature>
<comment type="function">
    <text evidence="6">Specifically methylates the N7 position of guanine in position 527 of 16S rRNA.</text>
</comment>
<proteinExistence type="inferred from homology"/>
<evidence type="ECO:0000256" key="4">
    <source>
        <dbReference type="ARBA" id="ARBA00022679"/>
    </source>
</evidence>
<dbReference type="Proteomes" id="UP000298714">
    <property type="component" value="Chromosome"/>
</dbReference>
<feature type="binding site" evidence="6">
    <location>
        <position position="77"/>
    </location>
    <ligand>
        <name>S-adenosyl-L-methionine</name>
        <dbReference type="ChEBI" id="CHEBI:59789"/>
    </ligand>
</feature>
<evidence type="ECO:0000256" key="5">
    <source>
        <dbReference type="ARBA" id="ARBA00022691"/>
    </source>
</evidence>
<protein>
    <recommendedName>
        <fullName evidence="6">Ribosomal RNA small subunit methyltransferase G</fullName>
        <ecNumber evidence="6">2.1.1.170</ecNumber>
    </recommendedName>
    <alternativeName>
        <fullName evidence="6">16S rRNA 7-methylguanosine methyltransferase</fullName>
        <shortName evidence="6">16S rRNA m7G methyltransferase</shortName>
    </alternativeName>
</protein>
<reference evidence="9" key="1">
    <citation type="submission" date="2019-04" db="EMBL/GenBank/DDBJ databases">
        <title>Complete genome sequence of Sphingomonas sp. W1-2-3.</title>
        <authorList>
            <person name="Im W.T."/>
        </authorList>
    </citation>
    <scope>NUCLEOTIDE SEQUENCE [LARGE SCALE GENOMIC DNA]</scope>
    <source>
        <strain evidence="9">W1-2-3</strain>
    </source>
</reference>
<keyword evidence="5 6" id="KW-0949">S-adenosyl-L-methionine</keyword>
<dbReference type="NCBIfam" id="TIGR00138">
    <property type="entry name" value="rsmG_gidB"/>
    <property type="match status" value="1"/>
</dbReference>
<feature type="region of interest" description="Disordered" evidence="7">
    <location>
        <begin position="153"/>
        <end position="173"/>
    </location>
</feature>
<dbReference type="SUPFAM" id="SSF53335">
    <property type="entry name" value="S-adenosyl-L-methionine-dependent methyltransferases"/>
    <property type="match status" value="1"/>
</dbReference>
<keyword evidence="3 6" id="KW-0489">Methyltransferase</keyword>
<evidence type="ECO:0000256" key="2">
    <source>
        <dbReference type="ARBA" id="ARBA00022552"/>
    </source>
</evidence>
<dbReference type="AlphaFoldDB" id="A0A4D7C6C6"/>
<feature type="binding site" evidence="6">
    <location>
        <begin position="123"/>
        <end position="124"/>
    </location>
    <ligand>
        <name>S-adenosyl-L-methionine</name>
        <dbReference type="ChEBI" id="CHEBI:59789"/>
    </ligand>
</feature>
<comment type="caution">
    <text evidence="6">Lacks conserved residue(s) required for the propagation of feature annotation.</text>
</comment>
<dbReference type="InterPro" id="IPR029063">
    <property type="entry name" value="SAM-dependent_MTases_sf"/>
</dbReference>
<keyword evidence="4 6" id="KW-0808">Transferase</keyword>
<dbReference type="GO" id="GO:0070043">
    <property type="term" value="F:rRNA (guanine-N7-)-methyltransferase activity"/>
    <property type="evidence" value="ECO:0007669"/>
    <property type="project" value="UniProtKB-UniRule"/>
</dbReference>
<dbReference type="EMBL" id="CP039704">
    <property type="protein sequence ID" value="QCI79360.1"/>
    <property type="molecule type" value="Genomic_DNA"/>
</dbReference>
<evidence type="ECO:0000256" key="7">
    <source>
        <dbReference type="SAM" id="MobiDB-lite"/>
    </source>
</evidence>
<dbReference type="CDD" id="cd02440">
    <property type="entry name" value="AdoMet_MTases"/>
    <property type="match status" value="1"/>
</dbReference>
<accession>A0A4D7C6C6</accession>
<comment type="similarity">
    <text evidence="6">Belongs to the methyltransferase superfamily. RNA methyltransferase RsmG family.</text>
</comment>
<dbReference type="PANTHER" id="PTHR31760">
    <property type="entry name" value="S-ADENOSYL-L-METHIONINE-DEPENDENT METHYLTRANSFERASES SUPERFAMILY PROTEIN"/>
    <property type="match status" value="1"/>
</dbReference>
<keyword evidence="9" id="KW-1185">Reference proteome</keyword>
<feature type="binding site" evidence="6">
    <location>
        <position position="72"/>
    </location>
    <ligand>
        <name>S-adenosyl-L-methionine</name>
        <dbReference type="ChEBI" id="CHEBI:59789"/>
    </ligand>
</feature>
<evidence type="ECO:0000256" key="1">
    <source>
        <dbReference type="ARBA" id="ARBA00022490"/>
    </source>
</evidence>
<dbReference type="RefSeq" id="WP_222874194.1">
    <property type="nucleotide sequence ID" value="NZ_CP039704.1"/>
</dbReference>
<evidence type="ECO:0000313" key="8">
    <source>
        <dbReference type="EMBL" id="QCI79360.1"/>
    </source>
</evidence>
<dbReference type="HAMAP" id="MF_00074">
    <property type="entry name" value="16SrRNA_methyltr_G"/>
    <property type="match status" value="1"/>
</dbReference>
<keyword evidence="1 6" id="KW-0963">Cytoplasm</keyword>
<dbReference type="EC" id="2.1.1.170" evidence="6"/>